<evidence type="ECO:0000313" key="2">
    <source>
        <dbReference type="EMBL" id="GAO39738.1"/>
    </source>
</evidence>
<evidence type="ECO:0000313" key="3">
    <source>
        <dbReference type="Proteomes" id="UP000033202"/>
    </source>
</evidence>
<dbReference type="InterPro" id="IPR012312">
    <property type="entry name" value="Hemerythrin-like"/>
</dbReference>
<dbReference type="PANTHER" id="PTHR35585">
    <property type="entry name" value="HHE DOMAIN PROTEIN (AFU_ORTHOLOGUE AFUA_4G00730)"/>
    <property type="match status" value="1"/>
</dbReference>
<comment type="caution">
    <text evidence="2">The sequence shown here is derived from an EMBL/GenBank/DDBJ whole genome shotgun (WGS) entry which is preliminary data.</text>
</comment>
<dbReference type="RefSeq" id="WP_046348554.1">
    <property type="nucleotide sequence ID" value="NZ_BBWU01000039.1"/>
</dbReference>
<name>A0A0E9MQG5_9SPHN</name>
<dbReference type="AlphaFoldDB" id="A0A0E9MQG5"/>
<dbReference type="EMBL" id="BBWU01000039">
    <property type="protein sequence ID" value="GAO39738.1"/>
    <property type="molecule type" value="Genomic_DNA"/>
</dbReference>
<organism evidence="2 3">
    <name type="scientific">Sphingomonas changbaiensis NBRC 104936</name>
    <dbReference type="NCBI Taxonomy" id="1219043"/>
    <lineage>
        <taxon>Bacteria</taxon>
        <taxon>Pseudomonadati</taxon>
        <taxon>Pseudomonadota</taxon>
        <taxon>Alphaproteobacteria</taxon>
        <taxon>Sphingomonadales</taxon>
        <taxon>Sphingomonadaceae</taxon>
        <taxon>Sphingomonas</taxon>
    </lineage>
</organism>
<feature type="domain" description="Hemerythrin-like" evidence="1">
    <location>
        <begin position="3"/>
        <end position="121"/>
    </location>
</feature>
<dbReference type="PANTHER" id="PTHR35585:SF1">
    <property type="entry name" value="HHE DOMAIN PROTEIN (AFU_ORTHOLOGUE AFUA_4G00730)"/>
    <property type="match status" value="1"/>
</dbReference>
<evidence type="ECO:0000259" key="1">
    <source>
        <dbReference type="Pfam" id="PF01814"/>
    </source>
</evidence>
<dbReference type="STRING" id="1219043.SCH01S_39_00230"/>
<dbReference type="Pfam" id="PF01814">
    <property type="entry name" value="Hemerythrin"/>
    <property type="match status" value="1"/>
</dbReference>
<reference evidence="2 3" key="1">
    <citation type="submission" date="2015-04" db="EMBL/GenBank/DDBJ databases">
        <title>Whole genome shotgun sequence of Sphingomonas changbaiensis NBRC 104936.</title>
        <authorList>
            <person name="Katano-Makiyama Y."/>
            <person name="Hosoyama A."/>
            <person name="Hashimoto M."/>
            <person name="Noguchi M."/>
            <person name="Tsuchikane K."/>
            <person name="Ohji S."/>
            <person name="Yamazoe A."/>
            <person name="Ichikawa N."/>
            <person name="Kimura A."/>
            <person name="Fujita N."/>
        </authorList>
    </citation>
    <scope>NUCLEOTIDE SEQUENCE [LARGE SCALE GENOMIC DNA]</scope>
    <source>
        <strain evidence="2 3">NBRC 104936</strain>
    </source>
</reference>
<keyword evidence="3" id="KW-1185">Reference proteome</keyword>
<protein>
    <recommendedName>
        <fullName evidence="1">Hemerythrin-like domain-containing protein</fullName>
    </recommendedName>
</protein>
<proteinExistence type="predicted"/>
<dbReference type="Gene3D" id="1.20.120.520">
    <property type="entry name" value="nmb1532 protein domain like"/>
    <property type="match status" value="1"/>
</dbReference>
<dbReference type="Proteomes" id="UP000033202">
    <property type="component" value="Unassembled WGS sequence"/>
</dbReference>
<accession>A0A0E9MQG5</accession>
<gene>
    <name evidence="2" type="ORF">SCH01S_39_00230</name>
</gene>
<dbReference type="OrthoDB" id="7061066at2"/>
<sequence length="147" mass="16796">MEITKALHTDHQELKKLIRAVNKSEDGAERERLFTQFAELLVKHSRAEEKVVYDALIKTGEEEEEEAGYEGYTEHGLADSLLAQLKGGADPMSPEWSAQAKVMMEILEHHIKEEEDEVFSQVKEDFDTTERKDMGDAFEAQKEKVKA</sequence>